<feature type="compositionally biased region" description="Basic residues" evidence="1">
    <location>
        <begin position="13"/>
        <end position="22"/>
    </location>
</feature>
<reference evidence="3 4" key="1">
    <citation type="submission" date="2016-07" db="EMBL/GenBank/DDBJ databases">
        <title>Pervasive Adenine N6-methylation of Active Genes in Fungi.</title>
        <authorList>
            <consortium name="DOE Joint Genome Institute"/>
            <person name="Mondo S.J."/>
            <person name="Dannebaum R.O."/>
            <person name="Kuo R.C."/>
            <person name="Labutti K."/>
            <person name="Haridas S."/>
            <person name="Kuo A."/>
            <person name="Salamov A."/>
            <person name="Ahrendt S.R."/>
            <person name="Lipzen A."/>
            <person name="Sullivan W."/>
            <person name="Andreopoulos W.B."/>
            <person name="Clum A."/>
            <person name="Lindquist E."/>
            <person name="Daum C."/>
            <person name="Ramamoorthy G.K."/>
            <person name="Gryganskyi A."/>
            <person name="Culley D."/>
            <person name="Magnuson J.K."/>
            <person name="James T.Y."/>
            <person name="O'Malley M.A."/>
            <person name="Stajich J.E."/>
            <person name="Spatafora J.W."/>
            <person name="Visel A."/>
            <person name="Grigoriev I.V."/>
        </authorList>
    </citation>
    <scope>NUCLEOTIDE SEQUENCE [LARGE SCALE GENOMIC DNA]</scope>
    <source>
        <strain evidence="3 4">PL171</strain>
    </source>
</reference>
<dbReference type="SUPFAM" id="SSF51197">
    <property type="entry name" value="Clavaminate synthase-like"/>
    <property type="match status" value="1"/>
</dbReference>
<feature type="domain" description="JmjC" evidence="2">
    <location>
        <begin position="282"/>
        <end position="443"/>
    </location>
</feature>
<name>A0A1Y2H5H5_9FUNG</name>
<dbReference type="SUPFAM" id="SSF81383">
    <property type="entry name" value="F-box domain"/>
    <property type="match status" value="1"/>
</dbReference>
<feature type="region of interest" description="Disordered" evidence="1">
    <location>
        <begin position="1"/>
        <end position="32"/>
    </location>
</feature>
<dbReference type="Gene3D" id="2.60.120.650">
    <property type="entry name" value="Cupin"/>
    <property type="match status" value="1"/>
</dbReference>
<dbReference type="STRING" id="765915.A0A1Y2H5H5"/>
<dbReference type="PANTHER" id="PTHR12480:SF21">
    <property type="entry name" value="JMJC DOMAIN-CONTAINING PROTEIN 8"/>
    <property type="match status" value="1"/>
</dbReference>
<evidence type="ECO:0000313" key="4">
    <source>
        <dbReference type="Proteomes" id="UP000193411"/>
    </source>
</evidence>
<keyword evidence="4" id="KW-1185">Reference proteome</keyword>
<organism evidence="3 4">
    <name type="scientific">Catenaria anguillulae PL171</name>
    <dbReference type="NCBI Taxonomy" id="765915"/>
    <lineage>
        <taxon>Eukaryota</taxon>
        <taxon>Fungi</taxon>
        <taxon>Fungi incertae sedis</taxon>
        <taxon>Blastocladiomycota</taxon>
        <taxon>Blastocladiomycetes</taxon>
        <taxon>Blastocladiales</taxon>
        <taxon>Catenariaceae</taxon>
        <taxon>Catenaria</taxon>
    </lineage>
</organism>
<dbReference type="SMART" id="SM00558">
    <property type="entry name" value="JmjC"/>
    <property type="match status" value="1"/>
</dbReference>
<dbReference type="GO" id="GO:0005634">
    <property type="term" value="C:nucleus"/>
    <property type="evidence" value="ECO:0007669"/>
    <property type="project" value="TreeGrafter"/>
</dbReference>
<dbReference type="PANTHER" id="PTHR12480">
    <property type="entry name" value="ARGININE DEMETHYLASE AND LYSYL-HYDROXYLASE JMJD"/>
    <property type="match status" value="1"/>
</dbReference>
<evidence type="ECO:0000259" key="2">
    <source>
        <dbReference type="PROSITE" id="PS51184"/>
    </source>
</evidence>
<dbReference type="Pfam" id="PF13621">
    <property type="entry name" value="Cupin_8"/>
    <property type="match status" value="1"/>
</dbReference>
<proteinExistence type="predicted"/>
<protein>
    <recommendedName>
        <fullName evidence="2">JmjC domain-containing protein</fullName>
    </recommendedName>
</protein>
<dbReference type="AlphaFoldDB" id="A0A1Y2H5H5"/>
<dbReference type="InterPro" id="IPR041667">
    <property type="entry name" value="Cupin_8"/>
</dbReference>
<dbReference type="OrthoDB" id="424465at2759"/>
<dbReference type="EMBL" id="MCFL01000259">
    <property type="protein sequence ID" value="ORZ29254.1"/>
    <property type="molecule type" value="Genomic_DNA"/>
</dbReference>
<dbReference type="InterPro" id="IPR003347">
    <property type="entry name" value="JmjC_dom"/>
</dbReference>
<sequence length="553" mass="61508">MTSANANAINCKNNHHKNKRSRTLPPAPPTPPHPLGIRPLGNLLFARTAPGFVDTRTRGLGPTTFARFDDEFVLAFLVQYVNDPVTLCRLAQASKAWLAFWSYDEIWKAWVLEKWRTLPVDACRRFVPPSWRHTYISLAGAQDKANPDEFNITIPHFYSDLLFQPHIYTSTPLSYLLDMCQAYTNAGILAQLPRVSNPSPMDFATTYESTSTPCILTDCISHWPAFATYPTFAEFESLYGSLRLRAEATDLTLSEYLTYLRANPPDESPVYLFDKDFPRQGALGAQLARSYSVPDYFKADLFSVLGATRPDFAWLIVGPIRSGSTHHKDPNMTSAWNAVITGSKLWIMYPPDVVPPGVFPSADGAQVSTPNSLVDWWLNWMPRTRDLGLKGGVWGVCGKGEVMFVPHGWWHTVINLEDSIAFTQNYVSVSNLRAVLEFLRTSRGMVSGYGNADDAQMVESAETSATAAAAGMCCGVDAGRLYENFVAGLKEHKAQDEEVMSIVTEFERDVEEKERVRKSAVVVEKEGKIGGTLWDTIVGDEREQGGAVFSLFG</sequence>
<evidence type="ECO:0000256" key="1">
    <source>
        <dbReference type="SAM" id="MobiDB-lite"/>
    </source>
</evidence>
<comment type="caution">
    <text evidence="3">The sequence shown here is derived from an EMBL/GenBank/DDBJ whole genome shotgun (WGS) entry which is preliminary data.</text>
</comment>
<feature type="compositionally biased region" description="Polar residues" evidence="1">
    <location>
        <begin position="1"/>
        <end position="12"/>
    </location>
</feature>
<gene>
    <name evidence="3" type="ORF">BCR44DRAFT_45918</name>
</gene>
<evidence type="ECO:0000313" key="3">
    <source>
        <dbReference type="EMBL" id="ORZ29254.1"/>
    </source>
</evidence>
<dbReference type="InterPro" id="IPR036047">
    <property type="entry name" value="F-box-like_dom_sf"/>
</dbReference>
<dbReference type="PROSITE" id="PS51184">
    <property type="entry name" value="JMJC"/>
    <property type="match status" value="1"/>
</dbReference>
<dbReference type="InterPro" id="IPR050910">
    <property type="entry name" value="JMJD6_ArgDemeth/LysHydrox"/>
</dbReference>
<dbReference type="GO" id="GO:0000987">
    <property type="term" value="F:cis-regulatory region sequence-specific DNA binding"/>
    <property type="evidence" value="ECO:0007669"/>
    <property type="project" value="TreeGrafter"/>
</dbReference>
<dbReference type="Proteomes" id="UP000193411">
    <property type="component" value="Unassembled WGS sequence"/>
</dbReference>
<accession>A0A1Y2H5H5</accession>